<dbReference type="RefSeq" id="WP_085100370.1">
    <property type="nucleotide sequence ID" value="NZ_FWZU01000002.1"/>
</dbReference>
<comment type="function">
    <text evidence="5">A flexible structure which links the flagellar filament to the drive apparatus in the basal body.</text>
</comment>
<dbReference type="Pfam" id="PF22692">
    <property type="entry name" value="LlgE_F_G_D1"/>
    <property type="match status" value="1"/>
</dbReference>
<dbReference type="GO" id="GO:0005829">
    <property type="term" value="C:cytosol"/>
    <property type="evidence" value="ECO:0007669"/>
    <property type="project" value="TreeGrafter"/>
</dbReference>
<proteinExistence type="inferred from homology"/>
<dbReference type="PANTHER" id="PTHR30435">
    <property type="entry name" value="FLAGELLAR PROTEIN"/>
    <property type="match status" value="1"/>
</dbReference>
<dbReference type="InterPro" id="IPR020013">
    <property type="entry name" value="Flagellar_FlgE/F/G"/>
</dbReference>
<dbReference type="SUPFAM" id="SSF117143">
    <property type="entry name" value="Flagellar hook protein flgE"/>
    <property type="match status" value="1"/>
</dbReference>
<organism evidence="9 10">
    <name type="scientific">Desulfovibrio gilichinskyi</name>
    <dbReference type="NCBI Taxonomy" id="1519643"/>
    <lineage>
        <taxon>Bacteria</taxon>
        <taxon>Pseudomonadati</taxon>
        <taxon>Thermodesulfobacteriota</taxon>
        <taxon>Desulfovibrionia</taxon>
        <taxon>Desulfovibrionales</taxon>
        <taxon>Desulfovibrionaceae</taxon>
        <taxon>Desulfovibrio</taxon>
    </lineage>
</organism>
<dbReference type="GO" id="GO:0009424">
    <property type="term" value="C:bacterial-type flagellum hook"/>
    <property type="evidence" value="ECO:0007669"/>
    <property type="project" value="TreeGrafter"/>
</dbReference>
<evidence type="ECO:0000256" key="3">
    <source>
        <dbReference type="ARBA" id="ARBA00019015"/>
    </source>
</evidence>
<dbReference type="InterPro" id="IPR037925">
    <property type="entry name" value="FlgE/F/G-like"/>
</dbReference>
<comment type="subcellular location">
    <subcellularLocation>
        <location evidence="1 5">Bacterial flagellum basal body</location>
    </subcellularLocation>
</comment>
<dbReference type="GO" id="GO:0071978">
    <property type="term" value="P:bacterial-type flagellum-dependent swarming motility"/>
    <property type="evidence" value="ECO:0007669"/>
    <property type="project" value="TreeGrafter"/>
</dbReference>
<dbReference type="InterPro" id="IPR011491">
    <property type="entry name" value="FlgE_D2"/>
</dbReference>
<evidence type="ECO:0000256" key="1">
    <source>
        <dbReference type="ARBA" id="ARBA00004117"/>
    </source>
</evidence>
<name>A0A1X7CYG9_9BACT</name>
<sequence>MAFSAMYTGASGIKAHSLLLQQTGSNIANVNTTAYKSGRTFLENLHSQDATGTISGVVSGGGSNTAGQIGMGVKLSSTRIDFKEGSYEPTSSSTDLAIAGKGFFRVAEQSSPISHYTRAGNFRFDKNGLLTDAHKNVLQGYAYDSDGKLGSTSTNIALPLKEEKNASGETIMVVKSDPKATSSVTLKTNLDSGTVDNSQDTKSPFFSLLSQWDGTKNPPLAADKYAYNSSLQVYDKNGNKVNLTVYYDKVTPSESGPTDKKYWEYIVTVSPENDGRSSTATTSAAGLLMTGTLTFSGDGNLLNQTAYSLSSNSSGNAKDLNNWSLANFDSEGKPTFSATITGEKGQGDAQQISIDLGVKSASSSWNTTGGTAADVGSNASGLPKMNDGKIDALSTTDYKGSSSTISRSQDGFGEGYLQNVAVNGDGVLSAIYSNGLSQDLYKINMYNFNSEFGLRREGSNYFGETSESGAAIEGIAKKEGMGAIMENNLETSNVDLAKEFATMILTQRGFQANSKMITTSDQLINITLGVKK</sequence>
<feature type="domain" description="Flagellar basal-body/hook protein C-terminal" evidence="6">
    <location>
        <begin position="487"/>
        <end position="525"/>
    </location>
</feature>
<evidence type="ECO:0000313" key="10">
    <source>
        <dbReference type="Proteomes" id="UP000192906"/>
    </source>
</evidence>
<evidence type="ECO:0000256" key="2">
    <source>
        <dbReference type="ARBA" id="ARBA00009677"/>
    </source>
</evidence>
<keyword evidence="4 5" id="KW-0975">Bacterial flagellum</keyword>
<dbReference type="InterPro" id="IPR053967">
    <property type="entry name" value="LlgE_F_G-like_D1"/>
</dbReference>
<dbReference type="PANTHER" id="PTHR30435:SF1">
    <property type="entry name" value="FLAGELLAR HOOK PROTEIN FLGE"/>
    <property type="match status" value="1"/>
</dbReference>
<dbReference type="NCBIfam" id="TIGR03506">
    <property type="entry name" value="FlgEFG_subfam"/>
    <property type="match status" value="2"/>
</dbReference>
<keyword evidence="10" id="KW-1185">Reference proteome</keyword>
<dbReference type="InterPro" id="IPR037058">
    <property type="entry name" value="Falgellar_hook_FlgE_sf"/>
</dbReference>
<dbReference type="OrthoDB" id="9804559at2"/>
<dbReference type="AlphaFoldDB" id="A0A1X7CYG9"/>
<evidence type="ECO:0000259" key="8">
    <source>
        <dbReference type="Pfam" id="PF22692"/>
    </source>
</evidence>
<dbReference type="EMBL" id="FWZU01000002">
    <property type="protein sequence ID" value="SMF05215.1"/>
    <property type="molecule type" value="Genomic_DNA"/>
</dbReference>
<comment type="similarity">
    <text evidence="2 5">Belongs to the flagella basal body rod proteins family.</text>
</comment>
<accession>A0A1X7CYG9</accession>
<protein>
    <recommendedName>
        <fullName evidence="3 5">Flagellar hook protein FlgE</fullName>
    </recommendedName>
</protein>
<dbReference type="Gene3D" id="2.60.98.20">
    <property type="entry name" value="Flagellar hook protein FlgE"/>
    <property type="match status" value="1"/>
</dbReference>
<dbReference type="Pfam" id="PF07559">
    <property type="entry name" value="FlgE_D2"/>
    <property type="match status" value="1"/>
</dbReference>
<gene>
    <name evidence="9" type="ORF">SAMN06295933_1417</name>
</gene>
<dbReference type="InterPro" id="IPR010930">
    <property type="entry name" value="Flg_bb/hook_C_dom"/>
</dbReference>
<evidence type="ECO:0000256" key="4">
    <source>
        <dbReference type="ARBA" id="ARBA00023143"/>
    </source>
</evidence>
<feature type="domain" description="Flagellar hook protein FlgE/F/G-like D1" evidence="8">
    <location>
        <begin position="97"/>
        <end position="159"/>
    </location>
</feature>
<reference evidence="10" key="1">
    <citation type="submission" date="2017-04" db="EMBL/GenBank/DDBJ databases">
        <authorList>
            <person name="Varghese N."/>
            <person name="Submissions S."/>
        </authorList>
    </citation>
    <scope>NUCLEOTIDE SEQUENCE [LARGE SCALE GENOMIC DNA]</scope>
    <source>
        <strain evidence="10">K3S</strain>
    </source>
</reference>
<dbReference type="Proteomes" id="UP000192906">
    <property type="component" value="Unassembled WGS sequence"/>
</dbReference>
<dbReference type="GO" id="GO:0009425">
    <property type="term" value="C:bacterial-type flagellum basal body"/>
    <property type="evidence" value="ECO:0007669"/>
    <property type="project" value="UniProtKB-SubCell"/>
</dbReference>
<evidence type="ECO:0000256" key="5">
    <source>
        <dbReference type="RuleBase" id="RU362116"/>
    </source>
</evidence>
<evidence type="ECO:0000259" key="7">
    <source>
        <dbReference type="Pfam" id="PF07559"/>
    </source>
</evidence>
<keyword evidence="9" id="KW-0969">Cilium</keyword>
<keyword evidence="9" id="KW-0282">Flagellum</keyword>
<evidence type="ECO:0000259" key="6">
    <source>
        <dbReference type="Pfam" id="PF06429"/>
    </source>
</evidence>
<dbReference type="Pfam" id="PF06429">
    <property type="entry name" value="Flg_bbr_C"/>
    <property type="match status" value="1"/>
</dbReference>
<evidence type="ECO:0000313" key="9">
    <source>
        <dbReference type="EMBL" id="SMF05215.1"/>
    </source>
</evidence>
<keyword evidence="9" id="KW-0966">Cell projection</keyword>
<dbReference type="STRING" id="1519643.SAMN06295933_1417"/>
<feature type="domain" description="Flagellar hook protein FlgE D2" evidence="7">
    <location>
        <begin position="215"/>
        <end position="412"/>
    </location>
</feature>